<dbReference type="EMBL" id="JBANDC010000012">
    <property type="protein sequence ID" value="MEM4989178.1"/>
    <property type="molecule type" value="Genomic_DNA"/>
</dbReference>
<accession>A0ABU9PYT7</accession>
<proteinExistence type="predicted"/>
<evidence type="ECO:0000313" key="2">
    <source>
        <dbReference type="Proteomes" id="UP001495910"/>
    </source>
</evidence>
<dbReference type="Proteomes" id="UP001495910">
    <property type="component" value="Unassembled WGS sequence"/>
</dbReference>
<keyword evidence="2" id="KW-1185">Reference proteome</keyword>
<dbReference type="RefSeq" id="WP_342830450.1">
    <property type="nucleotide sequence ID" value="NZ_JBANDC010000012.1"/>
</dbReference>
<protein>
    <submittedName>
        <fullName evidence="1">Uncharacterized protein</fullName>
    </submittedName>
</protein>
<organism evidence="1 2">
    <name type="scientific">Collimonas rhizosphaerae</name>
    <dbReference type="NCBI Taxonomy" id="3126357"/>
    <lineage>
        <taxon>Bacteria</taxon>
        <taxon>Pseudomonadati</taxon>
        <taxon>Pseudomonadota</taxon>
        <taxon>Betaproteobacteria</taxon>
        <taxon>Burkholderiales</taxon>
        <taxon>Oxalobacteraceae</taxon>
        <taxon>Collimonas</taxon>
    </lineage>
</organism>
<evidence type="ECO:0000313" key="1">
    <source>
        <dbReference type="EMBL" id="MEM4989178.1"/>
    </source>
</evidence>
<name>A0ABU9PYT7_9BURK</name>
<sequence length="48" mass="5249">MKKPLNSGYAAFEPNSGLYEVSASLGWNRQSDKNWTLHTLAAAYVASC</sequence>
<reference evidence="1 2" key="1">
    <citation type="submission" date="2024-02" db="EMBL/GenBank/DDBJ databases">
        <title>Draft genome sequence of Collimonas sp. strain H4R21, an effective mineral-weathering bacterial strain isolated from the beech rhizosphere.</title>
        <authorList>
            <person name="Morin E."/>
            <person name="Uroz S."/>
            <person name="Leveau J.H.J."/>
            <person name="Kumar R."/>
            <person name="Rey M.W."/>
            <person name="Pham J."/>
        </authorList>
    </citation>
    <scope>NUCLEOTIDE SEQUENCE [LARGE SCALE GENOMIC DNA]</scope>
    <source>
        <strain evidence="1 2">H4R21</strain>
    </source>
</reference>
<comment type="caution">
    <text evidence="1">The sequence shown here is derived from an EMBL/GenBank/DDBJ whole genome shotgun (WGS) entry which is preliminary data.</text>
</comment>
<gene>
    <name evidence="1" type="ORF">V8G57_17450</name>
</gene>